<evidence type="ECO:0000256" key="11">
    <source>
        <dbReference type="ARBA" id="ARBA00048899"/>
    </source>
</evidence>
<keyword evidence="9 12" id="KW-0472">Membrane</keyword>
<dbReference type="InterPro" id="IPR005599">
    <property type="entry name" value="GPI_mannosylTrfase"/>
</dbReference>
<evidence type="ECO:0000256" key="7">
    <source>
        <dbReference type="ARBA" id="ARBA00022824"/>
    </source>
</evidence>
<keyword evidence="5" id="KW-0808">Transferase</keyword>
<evidence type="ECO:0000256" key="5">
    <source>
        <dbReference type="ARBA" id="ARBA00022679"/>
    </source>
</evidence>
<proteinExistence type="inferred from homology"/>
<comment type="subcellular location">
    <subcellularLocation>
        <location evidence="1 12">Endoplasmic reticulum membrane</location>
        <topology evidence="1 12">Multi-pass membrane protein</topology>
    </subcellularLocation>
</comment>
<comment type="catalytic activity">
    <reaction evidence="11">
        <text>an alpha-D-Man-(1-&gt;2)-alpha-D-Man-(1-&gt;2)-alpha-D-Man-(1-&gt;3)-[alpha-D-Man-(1-&gt;2)-alpha-D-Man-(1-&gt;3)-alpha-D-Man-(1-&gt;6)]-beta-D-Man-(1-&gt;4)-beta-D-GlcNAc-(1-&gt;4)-alpha-D-GlcNAc-diphospho-di-trans,poly-cis-dolichol + a di-trans,poly-cis-dolichyl beta-D-mannosyl phosphate = an alpha-D-Man-(1-&gt;2)-alpha-D-Man-(1-&gt;2)-alpha-D-Man-(1-&gt;3)-[alpha-D-Man-(1-&gt;2)-alpha-D-Man-(1-&gt;3)-[alpha-D-Man-(1-&gt;6)]-alpha-D-Man-(1-&gt;6)]-beta-D-Man-(1-&gt;4)-beta-D-GlcNAc-(1-&gt;4)-alpha-D-GlcNAc-diphospho-di-trans,poly-cis-dolichol + a di-trans,poly-cis-dolichyl phosphate + H(+)</text>
        <dbReference type="Rhea" id="RHEA:29535"/>
        <dbReference type="Rhea" id="RHEA-COMP:19498"/>
        <dbReference type="Rhea" id="RHEA-COMP:19501"/>
        <dbReference type="Rhea" id="RHEA-COMP:19518"/>
        <dbReference type="Rhea" id="RHEA-COMP:19519"/>
        <dbReference type="ChEBI" id="CHEBI:15378"/>
        <dbReference type="ChEBI" id="CHEBI:57683"/>
        <dbReference type="ChEBI" id="CHEBI:58211"/>
        <dbReference type="ChEBI" id="CHEBI:132517"/>
        <dbReference type="ChEBI" id="CHEBI:132519"/>
        <dbReference type="EC" id="2.4.1.260"/>
    </reaction>
    <physiologicalReaction direction="left-to-right" evidence="11">
        <dbReference type="Rhea" id="RHEA:29536"/>
    </physiologicalReaction>
</comment>
<evidence type="ECO:0000256" key="4">
    <source>
        <dbReference type="ARBA" id="ARBA00022676"/>
    </source>
</evidence>
<comment type="pathway">
    <text evidence="2">Protein modification; protein glycosylation.</text>
</comment>
<keyword evidence="7 12" id="KW-0256">Endoplasmic reticulum</keyword>
<dbReference type="GO" id="GO:0006487">
    <property type="term" value="P:protein N-linked glycosylation"/>
    <property type="evidence" value="ECO:0007669"/>
    <property type="project" value="TreeGrafter"/>
</dbReference>
<evidence type="ECO:0000256" key="2">
    <source>
        <dbReference type="ARBA" id="ARBA00004922"/>
    </source>
</evidence>
<evidence type="ECO:0000256" key="6">
    <source>
        <dbReference type="ARBA" id="ARBA00022692"/>
    </source>
</evidence>
<name>A0A7E4W0A3_PANRE</name>
<keyword evidence="8 12" id="KW-1133">Transmembrane helix</keyword>
<feature type="transmembrane region" description="Helical" evidence="12">
    <location>
        <begin position="254"/>
        <end position="277"/>
    </location>
</feature>
<reference evidence="14" key="2">
    <citation type="submission" date="2020-10" db="UniProtKB">
        <authorList>
            <consortium name="WormBaseParasite"/>
        </authorList>
    </citation>
    <scope>IDENTIFICATION</scope>
</reference>
<feature type="transmembrane region" description="Helical" evidence="12">
    <location>
        <begin position="134"/>
        <end position="155"/>
    </location>
</feature>
<evidence type="ECO:0000256" key="12">
    <source>
        <dbReference type="RuleBase" id="RU363075"/>
    </source>
</evidence>
<protein>
    <recommendedName>
        <fullName evidence="12">Mannosyltransferase</fullName>
        <ecNumber evidence="12">2.4.1.-</ecNumber>
    </recommendedName>
</protein>
<feature type="transmembrane region" description="Helical" evidence="12">
    <location>
        <begin position="337"/>
        <end position="359"/>
    </location>
</feature>
<feature type="transmembrane region" description="Helical" evidence="12">
    <location>
        <begin position="167"/>
        <end position="191"/>
    </location>
</feature>
<keyword evidence="13" id="KW-1185">Reference proteome</keyword>
<reference evidence="13" key="1">
    <citation type="journal article" date="2013" name="Genetics">
        <title>The draft genome and transcriptome of Panagrellus redivivus are shaped by the harsh demands of a free-living lifestyle.</title>
        <authorList>
            <person name="Srinivasan J."/>
            <person name="Dillman A.R."/>
            <person name="Macchietto M.G."/>
            <person name="Heikkinen L."/>
            <person name="Lakso M."/>
            <person name="Fracchia K.M."/>
            <person name="Antoshechkin I."/>
            <person name="Mortazavi A."/>
            <person name="Wong G."/>
            <person name="Sternberg P.W."/>
        </authorList>
    </citation>
    <scope>NUCLEOTIDE SEQUENCE [LARGE SCALE GENOMIC DNA]</scope>
    <source>
        <strain evidence="13">MT8872</strain>
    </source>
</reference>
<dbReference type="Proteomes" id="UP000492821">
    <property type="component" value="Unassembled WGS sequence"/>
</dbReference>
<dbReference type="Pfam" id="PF03901">
    <property type="entry name" value="Glyco_transf_22"/>
    <property type="match status" value="1"/>
</dbReference>
<evidence type="ECO:0000256" key="10">
    <source>
        <dbReference type="ARBA" id="ARBA00044721"/>
    </source>
</evidence>
<evidence type="ECO:0000256" key="8">
    <source>
        <dbReference type="ARBA" id="ARBA00022989"/>
    </source>
</evidence>
<dbReference type="PANTHER" id="PTHR22760">
    <property type="entry name" value="GLYCOSYLTRANSFERASE"/>
    <property type="match status" value="1"/>
</dbReference>
<dbReference type="WBParaSite" id="Pan_g5668.t1">
    <property type="protein sequence ID" value="Pan_g5668.t1"/>
    <property type="gene ID" value="Pan_g5668"/>
</dbReference>
<feature type="transmembrane region" description="Helical" evidence="12">
    <location>
        <begin position="88"/>
        <end position="109"/>
    </location>
</feature>
<sequence>MDNIQSSEWYLFMVMMIHIIMALFTKVEESFNVQAIHDLTYHGFEIEKYDHHEFPGVVPRTFAGPLVIAAVLKPMTWFMGFFDVSKEMVFLFARLILGSATLLSFGNFARAVERKFGRESATFLRLLALSQFHFMFYASRPLPNTFALILVLWVYQRFLDGQYLGAVKIATVAVFLLRFELILLFGPLFLIPILEKQLKIPQAIVTGLVTLFATLLVTVPLDSLLWQRWVWPEGEVLWFNVVENKSHNWGTSPFIWYFKSAIPKALGASTLLIPVGLFMDKRTWRLVFPAILFVILYSFLPHKELRFIIYAFPLLNLPVAVFCARIWINKSKSIIRFILALAVIGHFIANGLYAVSALYASSSNYPGGSALTHLQFKHRFLRNKPIAVHIDAFCAEAGISRFGQVFDAWEYNKTENLPVEELRRFDYLLFGDTTTENLRKELIANFSGTHKEHFSTEGFHKIVYKKYKGPIALPYPAFVFREKVIVLKKV</sequence>
<evidence type="ECO:0000256" key="9">
    <source>
        <dbReference type="ARBA" id="ARBA00023136"/>
    </source>
</evidence>
<dbReference type="AlphaFoldDB" id="A0A7E4W0A3"/>
<feature type="transmembrane region" description="Helical" evidence="12">
    <location>
        <begin position="203"/>
        <end position="221"/>
    </location>
</feature>
<comment type="function">
    <text evidence="10">Mannosyltransferase that operates in the biosynthetic pathway of dolichol-linked oligosaccharides, the glycan precursors employed in protein asparagine (N)-glycosylation. The assembly of dolichol-linked oligosaccharides begins on the cytosolic side of the endoplasmic reticulum membrane and finishes in its lumen. The sequential addition of sugars to dolichol pyrophosphate produces dolichol-linked oligosaccharides containing fourteen sugars, including two GlcNAcs, nine mannoses and three glucoses. Once assembled, the oligosaccharide is transferred from the lipid to nascent proteins by oligosaccharyltransferases. In the lumen of the endoplasmic reticulum, adds the eighth mannose residue in an alpha-1,6 linkage onto Man(7)GlcNAc(2)-PP-dolichol to produce Man(8)GlcNAc(2)-PP-dolichol.</text>
</comment>
<evidence type="ECO:0000256" key="3">
    <source>
        <dbReference type="ARBA" id="ARBA00007063"/>
    </source>
</evidence>
<evidence type="ECO:0000313" key="14">
    <source>
        <dbReference type="WBParaSite" id="Pan_g5668.t1"/>
    </source>
</evidence>
<dbReference type="EC" id="2.4.1.-" evidence="12"/>
<dbReference type="PANTHER" id="PTHR22760:SF1">
    <property type="entry name" value="DOL-P-MAN:MAN(7)GLCNAC(2)-PP-DOL ALPHA-1,6-MANNOSYLTRANSFERASE"/>
    <property type="match status" value="1"/>
</dbReference>
<keyword evidence="4 12" id="KW-0328">Glycosyltransferase</keyword>
<feature type="transmembrane region" description="Helical" evidence="12">
    <location>
        <begin position="6"/>
        <end position="24"/>
    </location>
</feature>
<comment type="similarity">
    <text evidence="3 12">Belongs to the glycosyltransferase 22 family.</text>
</comment>
<accession>A0A7E4W0A3</accession>
<organism evidence="13 14">
    <name type="scientific">Panagrellus redivivus</name>
    <name type="common">Microworm</name>
    <dbReference type="NCBI Taxonomy" id="6233"/>
    <lineage>
        <taxon>Eukaryota</taxon>
        <taxon>Metazoa</taxon>
        <taxon>Ecdysozoa</taxon>
        <taxon>Nematoda</taxon>
        <taxon>Chromadorea</taxon>
        <taxon>Rhabditida</taxon>
        <taxon>Tylenchina</taxon>
        <taxon>Panagrolaimomorpha</taxon>
        <taxon>Panagrolaimoidea</taxon>
        <taxon>Panagrolaimidae</taxon>
        <taxon>Panagrellus</taxon>
    </lineage>
</organism>
<feature type="transmembrane region" description="Helical" evidence="12">
    <location>
        <begin position="307"/>
        <end position="328"/>
    </location>
</feature>
<dbReference type="GO" id="GO:0052917">
    <property type="term" value="F:dol-P-Man:Man(7)GlcNAc(2)-PP-Dol alpha-1,6-mannosyltransferase activity"/>
    <property type="evidence" value="ECO:0007669"/>
    <property type="project" value="UniProtKB-EC"/>
</dbReference>
<feature type="transmembrane region" description="Helical" evidence="12">
    <location>
        <begin position="284"/>
        <end position="301"/>
    </location>
</feature>
<dbReference type="GO" id="GO:0005789">
    <property type="term" value="C:endoplasmic reticulum membrane"/>
    <property type="evidence" value="ECO:0007669"/>
    <property type="project" value="UniProtKB-SubCell"/>
</dbReference>
<keyword evidence="6 12" id="KW-0812">Transmembrane</keyword>
<dbReference type="UniPathway" id="UPA00378"/>
<evidence type="ECO:0000313" key="13">
    <source>
        <dbReference type="Proteomes" id="UP000492821"/>
    </source>
</evidence>
<evidence type="ECO:0000256" key="1">
    <source>
        <dbReference type="ARBA" id="ARBA00004477"/>
    </source>
</evidence>